<keyword evidence="3" id="KW-1185">Reference proteome</keyword>
<evidence type="ECO:0000313" key="2">
    <source>
        <dbReference type="EMBL" id="QRK69401.1"/>
    </source>
</evidence>
<accession>A0AAE7U630</accession>
<protein>
    <submittedName>
        <fullName evidence="2">Phosphoprotein</fullName>
    </submittedName>
</protein>
<feature type="compositionally biased region" description="Basic and acidic residues" evidence="1">
    <location>
        <begin position="21"/>
        <end position="32"/>
    </location>
</feature>
<dbReference type="Proteomes" id="UP000831426">
    <property type="component" value="Segment"/>
</dbReference>
<organism evidence="2 3">
    <name type="scientific">Solenopsis invicta virus 15</name>
    <dbReference type="NCBI Taxonomy" id="2810811"/>
    <lineage>
        <taxon>Viruses</taxon>
        <taxon>Riboviria</taxon>
        <taxon>Orthornavirae</taxon>
        <taxon>Negarnaviricota</taxon>
        <taxon>Haploviricotina</taxon>
        <taxon>Monjiviricetes</taxon>
        <taxon>Mononegavirales</taxon>
        <taxon>Nyamiviridae</taxon>
        <taxon>Formivirus</taxon>
        <taxon>Formivirus solenopsi</taxon>
    </lineage>
</organism>
<dbReference type="GeneID" id="80539495"/>
<sequence length="207" mass="23711">MSEPSKEDSPPSPGSPDIDEETLRDIEAEDAPHQAQGVSTNVIIPIHVAGPSQEISAKRAISPEEERRMTRHQKRMREGFSRLPVMETNPREKITISSVFRALEEFIKEYRDDKEERVLQERRKEEIDKRRHDELKKMHEETAEQVATTQRRLGLLESRVRALQEVRKEGAVQATVHTQDKHTTTPHISEPAPIGRPVMDFTGLLGK</sequence>
<dbReference type="EMBL" id="MT860232">
    <property type="protein sequence ID" value="QRK69401.1"/>
    <property type="molecule type" value="Viral_cRNA"/>
</dbReference>
<feature type="region of interest" description="Disordered" evidence="1">
    <location>
        <begin position="171"/>
        <end position="197"/>
    </location>
</feature>
<reference evidence="2" key="1">
    <citation type="journal article" date="2021" name="Virol. J.">
        <title>Ever-increasing viral diversity associated with the red imported fire ant Solenopsis invicta (Formicidae: Hymenoptera).</title>
        <authorList>
            <person name="Xavier C.A.D."/>
            <person name="Allen M.L."/>
            <person name="Whitfield A.E."/>
        </authorList>
    </citation>
    <scope>NUCLEOTIDE SEQUENCE</scope>
    <source>
        <strain evidence="2">Z:Mississipi</strain>
    </source>
</reference>
<feature type="region of interest" description="Disordered" evidence="1">
    <location>
        <begin position="55"/>
        <end position="78"/>
    </location>
</feature>
<evidence type="ECO:0000256" key="1">
    <source>
        <dbReference type="SAM" id="MobiDB-lite"/>
    </source>
</evidence>
<proteinExistence type="predicted"/>
<evidence type="ECO:0000313" key="3">
    <source>
        <dbReference type="Proteomes" id="UP000831426"/>
    </source>
</evidence>
<feature type="region of interest" description="Disordered" evidence="1">
    <location>
        <begin position="1"/>
        <end position="39"/>
    </location>
</feature>
<dbReference type="RefSeq" id="YP_010800848.1">
    <property type="nucleotide sequence ID" value="NC_076906.1"/>
</dbReference>
<name>A0AAE7U630_9MONO</name>
<gene>
    <name evidence="2" type="primary">P</name>
</gene>
<dbReference type="KEGG" id="vg:80539495"/>